<organism evidence="8 9">
    <name type="scientific">Coemansia reversa (strain ATCC 12441 / NRRL 1564)</name>
    <dbReference type="NCBI Taxonomy" id="763665"/>
    <lineage>
        <taxon>Eukaryota</taxon>
        <taxon>Fungi</taxon>
        <taxon>Fungi incertae sedis</taxon>
        <taxon>Zoopagomycota</taxon>
        <taxon>Kickxellomycotina</taxon>
        <taxon>Kickxellomycetes</taxon>
        <taxon>Kickxellales</taxon>
        <taxon>Kickxellaceae</taxon>
        <taxon>Coemansia</taxon>
    </lineage>
</organism>
<evidence type="ECO:0000256" key="4">
    <source>
        <dbReference type="ARBA" id="ARBA00023242"/>
    </source>
</evidence>
<dbReference type="InterPro" id="IPR001356">
    <property type="entry name" value="HD"/>
</dbReference>
<dbReference type="STRING" id="763665.A0A2G5BKL1"/>
<dbReference type="PANTHER" id="PTHR24324">
    <property type="entry name" value="HOMEOBOX PROTEIN HHEX"/>
    <property type="match status" value="1"/>
</dbReference>
<comment type="subcellular location">
    <subcellularLocation>
        <location evidence="1 5 6">Nucleus</location>
    </subcellularLocation>
</comment>
<dbReference type="GO" id="GO:0005634">
    <property type="term" value="C:nucleus"/>
    <property type="evidence" value="ECO:0007669"/>
    <property type="project" value="UniProtKB-SubCell"/>
</dbReference>
<dbReference type="GO" id="GO:0000978">
    <property type="term" value="F:RNA polymerase II cis-regulatory region sequence-specific DNA binding"/>
    <property type="evidence" value="ECO:0007669"/>
    <property type="project" value="TreeGrafter"/>
</dbReference>
<sequence>MSNKKRHRLRPEQTRYLMEVFEKTTKPDADMRKALGKRLSMTPRTVQIWFQNRRAKIKR</sequence>
<dbReference type="OrthoDB" id="6159439at2759"/>
<proteinExistence type="predicted"/>
<dbReference type="SUPFAM" id="SSF46689">
    <property type="entry name" value="Homeodomain-like"/>
    <property type="match status" value="1"/>
</dbReference>
<dbReference type="GO" id="GO:0030154">
    <property type="term" value="P:cell differentiation"/>
    <property type="evidence" value="ECO:0007669"/>
    <property type="project" value="TreeGrafter"/>
</dbReference>
<dbReference type="GO" id="GO:0006357">
    <property type="term" value="P:regulation of transcription by RNA polymerase II"/>
    <property type="evidence" value="ECO:0007669"/>
    <property type="project" value="TreeGrafter"/>
</dbReference>
<dbReference type="CDD" id="cd00086">
    <property type="entry name" value="homeodomain"/>
    <property type="match status" value="1"/>
</dbReference>
<keyword evidence="2 5" id="KW-0238">DNA-binding</keyword>
<feature type="non-terminal residue" evidence="8">
    <location>
        <position position="59"/>
    </location>
</feature>
<dbReference type="EMBL" id="KZ303486">
    <property type="protein sequence ID" value="PIA19539.1"/>
    <property type="molecule type" value="Genomic_DNA"/>
</dbReference>
<evidence type="ECO:0000256" key="6">
    <source>
        <dbReference type="RuleBase" id="RU000682"/>
    </source>
</evidence>
<feature type="domain" description="Homeobox" evidence="7">
    <location>
        <begin position="1"/>
        <end position="59"/>
    </location>
</feature>
<dbReference type="Proteomes" id="UP000242474">
    <property type="component" value="Unassembled WGS sequence"/>
</dbReference>
<dbReference type="Gene3D" id="1.10.10.60">
    <property type="entry name" value="Homeodomain-like"/>
    <property type="match status" value="1"/>
</dbReference>
<evidence type="ECO:0000256" key="2">
    <source>
        <dbReference type="ARBA" id="ARBA00023125"/>
    </source>
</evidence>
<dbReference type="PROSITE" id="PS50071">
    <property type="entry name" value="HOMEOBOX_2"/>
    <property type="match status" value="1"/>
</dbReference>
<dbReference type="SMART" id="SM00389">
    <property type="entry name" value="HOX"/>
    <property type="match status" value="1"/>
</dbReference>
<evidence type="ECO:0000256" key="1">
    <source>
        <dbReference type="ARBA" id="ARBA00004123"/>
    </source>
</evidence>
<keyword evidence="9" id="KW-1185">Reference proteome</keyword>
<gene>
    <name evidence="8" type="ORF">COEREDRAFT_36886</name>
</gene>
<keyword evidence="4 5" id="KW-0539">Nucleus</keyword>
<dbReference type="Pfam" id="PF00046">
    <property type="entry name" value="Homeodomain"/>
    <property type="match status" value="1"/>
</dbReference>
<dbReference type="PANTHER" id="PTHR24324:SF5">
    <property type="entry name" value="HEMATOPOIETICALLY-EXPRESSED HOMEOBOX PROTEIN HHEX"/>
    <property type="match status" value="1"/>
</dbReference>
<evidence type="ECO:0000259" key="7">
    <source>
        <dbReference type="PROSITE" id="PS50071"/>
    </source>
</evidence>
<evidence type="ECO:0000256" key="5">
    <source>
        <dbReference type="PROSITE-ProRule" id="PRU00108"/>
    </source>
</evidence>
<dbReference type="AlphaFoldDB" id="A0A2G5BKL1"/>
<keyword evidence="3 5" id="KW-0371">Homeobox</keyword>
<evidence type="ECO:0000313" key="8">
    <source>
        <dbReference type="EMBL" id="PIA19539.1"/>
    </source>
</evidence>
<dbReference type="InterPro" id="IPR009057">
    <property type="entry name" value="Homeodomain-like_sf"/>
</dbReference>
<evidence type="ECO:0000256" key="3">
    <source>
        <dbReference type="ARBA" id="ARBA00023155"/>
    </source>
</evidence>
<name>A0A2G5BKL1_COERN</name>
<accession>A0A2G5BKL1</accession>
<protein>
    <submittedName>
        <fullName evidence="8">Homeobox</fullName>
    </submittedName>
</protein>
<reference evidence="8 9" key="1">
    <citation type="journal article" date="2015" name="Genome Biol. Evol.">
        <title>Phylogenomic analyses indicate that early fungi evolved digesting cell walls of algal ancestors of land plants.</title>
        <authorList>
            <person name="Chang Y."/>
            <person name="Wang S."/>
            <person name="Sekimoto S."/>
            <person name="Aerts A.L."/>
            <person name="Choi C."/>
            <person name="Clum A."/>
            <person name="LaButti K.M."/>
            <person name="Lindquist E.A."/>
            <person name="Yee Ngan C."/>
            <person name="Ohm R.A."/>
            <person name="Salamov A.A."/>
            <person name="Grigoriev I.V."/>
            <person name="Spatafora J.W."/>
            <person name="Berbee M.L."/>
        </authorList>
    </citation>
    <scope>NUCLEOTIDE SEQUENCE [LARGE SCALE GENOMIC DNA]</scope>
    <source>
        <strain evidence="8 9">NRRL 1564</strain>
    </source>
</reference>
<dbReference type="InterPro" id="IPR051000">
    <property type="entry name" value="Homeobox_DNA-bind_prot"/>
</dbReference>
<evidence type="ECO:0000313" key="9">
    <source>
        <dbReference type="Proteomes" id="UP000242474"/>
    </source>
</evidence>